<evidence type="ECO:0000313" key="2">
    <source>
        <dbReference type="EMBL" id="MCB6519345.1"/>
    </source>
</evidence>
<keyword evidence="1" id="KW-1133">Transmembrane helix</keyword>
<proteinExistence type="predicted"/>
<feature type="transmembrane region" description="Helical" evidence="1">
    <location>
        <begin position="157"/>
        <end position="177"/>
    </location>
</feature>
<keyword evidence="1" id="KW-0472">Membrane</keyword>
<feature type="transmembrane region" description="Helical" evidence="1">
    <location>
        <begin position="392"/>
        <end position="411"/>
    </location>
</feature>
<feature type="transmembrane region" description="Helical" evidence="1">
    <location>
        <begin position="211"/>
        <end position="227"/>
    </location>
</feature>
<accession>A0AAP2VLV5</accession>
<dbReference type="AlphaFoldDB" id="A0AAP2VLV5"/>
<evidence type="ECO:0000256" key="1">
    <source>
        <dbReference type="SAM" id="Phobius"/>
    </source>
</evidence>
<reference evidence="2" key="1">
    <citation type="submission" date="2021-10" db="EMBL/GenBank/DDBJ databases">
        <title>Collection of gut derived symbiotic bacterial strains cultured from healthy donors.</title>
        <authorList>
            <person name="Lin H."/>
            <person name="Littmann E."/>
            <person name="Kohout C."/>
            <person name="Pamer E.G."/>
        </authorList>
    </citation>
    <scope>NUCLEOTIDE SEQUENCE</scope>
    <source>
        <strain evidence="2">DFI.2.94</strain>
    </source>
</reference>
<name>A0AAP2VLV5_PARDI</name>
<feature type="transmembrane region" description="Helical" evidence="1">
    <location>
        <begin position="189"/>
        <end position="205"/>
    </location>
</feature>
<sequence length="440" mass="51369">MLLLLSALLFLLIIISYFFSRRDIISPTFLLSFSFFVVVFIAYMFEKELGGDIHGHTVAVILVGILAFNIGEILVRQYFRGRKRVAFRDRQRILIRDKYIFLMCVFIVVTLYFSYKHFMSISSLFGVDDPVLAYGAVRSYYVDVSNQKMDNIVAKNVGLILLENISYTLIFYSLYVYCYNRFFKGVVKGKLLLPFLIGCPIYLFQSGGRSAYLQIATCVASIVFMMIKQTEVVRCEKIKGLVPYLYRVVKYILLVIFLFLGLGYVRSGEEEMDLVSVVCSYTGSSIIGLDLFLTEYLSRPLGMMTENSWCEYTFRTLYDFLNRFGFNISLDSYHDEFFRYPVGTSNIYSGFKYMIEDFSLYGMFFVMFLLGIVYTLFWMCMKYGYLNVYNPLNYWFLSVFFHALVMMPLMYSLPGNIMISTGLILRVFFLYVLRYLCQGR</sequence>
<evidence type="ECO:0000313" key="3">
    <source>
        <dbReference type="Proteomes" id="UP001198806"/>
    </source>
</evidence>
<feature type="transmembrane region" description="Helical" evidence="1">
    <location>
        <begin position="6"/>
        <end position="21"/>
    </location>
</feature>
<feature type="transmembrane region" description="Helical" evidence="1">
    <location>
        <begin position="248"/>
        <end position="265"/>
    </location>
</feature>
<dbReference type="EMBL" id="JAJCNI010000022">
    <property type="protein sequence ID" value="MCB6519345.1"/>
    <property type="molecule type" value="Genomic_DNA"/>
</dbReference>
<feature type="transmembrane region" description="Helical" evidence="1">
    <location>
        <begin position="99"/>
        <end position="115"/>
    </location>
</feature>
<comment type="caution">
    <text evidence="2">The sequence shown here is derived from an EMBL/GenBank/DDBJ whole genome shotgun (WGS) entry which is preliminary data.</text>
</comment>
<organism evidence="2 3">
    <name type="scientific">Parabacteroides distasonis</name>
    <dbReference type="NCBI Taxonomy" id="823"/>
    <lineage>
        <taxon>Bacteria</taxon>
        <taxon>Pseudomonadati</taxon>
        <taxon>Bacteroidota</taxon>
        <taxon>Bacteroidia</taxon>
        <taxon>Bacteroidales</taxon>
        <taxon>Tannerellaceae</taxon>
        <taxon>Parabacteroides</taxon>
    </lineage>
</organism>
<feature type="transmembrane region" description="Helical" evidence="1">
    <location>
        <begin position="358"/>
        <end position="380"/>
    </location>
</feature>
<feature type="transmembrane region" description="Helical" evidence="1">
    <location>
        <begin position="57"/>
        <end position="79"/>
    </location>
</feature>
<protein>
    <submittedName>
        <fullName evidence="2">Oligosaccharide repeat unit polymerase</fullName>
    </submittedName>
</protein>
<feature type="transmembrane region" description="Helical" evidence="1">
    <location>
        <begin position="417"/>
        <end position="437"/>
    </location>
</feature>
<keyword evidence="1" id="KW-0812">Transmembrane</keyword>
<dbReference type="Proteomes" id="UP001198806">
    <property type="component" value="Unassembled WGS sequence"/>
</dbReference>
<gene>
    <name evidence="2" type="ORF">LI194_16270</name>
</gene>
<feature type="transmembrane region" description="Helical" evidence="1">
    <location>
        <begin position="28"/>
        <end position="45"/>
    </location>
</feature>
<dbReference type="NCBIfam" id="TIGR04370">
    <property type="entry name" value="glyco_rpt_poly"/>
    <property type="match status" value="1"/>
</dbReference>
<dbReference type="RefSeq" id="WP_122144301.1">
    <property type="nucleotide sequence ID" value="NZ_DAWDTF010000007.1"/>
</dbReference>